<dbReference type="Proteomes" id="UP000308600">
    <property type="component" value="Unassembled WGS sequence"/>
</dbReference>
<proteinExistence type="predicted"/>
<accession>A0ACD3A203</accession>
<gene>
    <name evidence="1" type="ORF">BDN72DRAFT_864939</name>
</gene>
<evidence type="ECO:0000313" key="2">
    <source>
        <dbReference type="Proteomes" id="UP000308600"/>
    </source>
</evidence>
<name>A0ACD3A203_9AGAR</name>
<evidence type="ECO:0000313" key="1">
    <source>
        <dbReference type="EMBL" id="TFK59706.1"/>
    </source>
</evidence>
<protein>
    <submittedName>
        <fullName evidence="1">Uncharacterized protein</fullName>
    </submittedName>
</protein>
<dbReference type="EMBL" id="ML208912">
    <property type="protein sequence ID" value="TFK59706.1"/>
    <property type="molecule type" value="Genomic_DNA"/>
</dbReference>
<reference evidence="1 2" key="1">
    <citation type="journal article" date="2019" name="Nat. Ecol. Evol.">
        <title>Megaphylogeny resolves global patterns of mushroom evolution.</title>
        <authorList>
            <person name="Varga T."/>
            <person name="Krizsan K."/>
            <person name="Foldi C."/>
            <person name="Dima B."/>
            <person name="Sanchez-Garcia M."/>
            <person name="Sanchez-Ramirez S."/>
            <person name="Szollosi G.J."/>
            <person name="Szarkandi J.G."/>
            <person name="Papp V."/>
            <person name="Albert L."/>
            <person name="Andreopoulos W."/>
            <person name="Angelini C."/>
            <person name="Antonin V."/>
            <person name="Barry K.W."/>
            <person name="Bougher N.L."/>
            <person name="Buchanan P."/>
            <person name="Buyck B."/>
            <person name="Bense V."/>
            <person name="Catcheside P."/>
            <person name="Chovatia M."/>
            <person name="Cooper J."/>
            <person name="Damon W."/>
            <person name="Desjardin D."/>
            <person name="Finy P."/>
            <person name="Geml J."/>
            <person name="Haridas S."/>
            <person name="Hughes K."/>
            <person name="Justo A."/>
            <person name="Karasinski D."/>
            <person name="Kautmanova I."/>
            <person name="Kiss B."/>
            <person name="Kocsube S."/>
            <person name="Kotiranta H."/>
            <person name="LaButti K.M."/>
            <person name="Lechner B.E."/>
            <person name="Liimatainen K."/>
            <person name="Lipzen A."/>
            <person name="Lukacs Z."/>
            <person name="Mihaltcheva S."/>
            <person name="Morgado L.N."/>
            <person name="Niskanen T."/>
            <person name="Noordeloos M.E."/>
            <person name="Ohm R.A."/>
            <person name="Ortiz-Santana B."/>
            <person name="Ovrebo C."/>
            <person name="Racz N."/>
            <person name="Riley R."/>
            <person name="Savchenko A."/>
            <person name="Shiryaev A."/>
            <person name="Soop K."/>
            <person name="Spirin V."/>
            <person name="Szebenyi C."/>
            <person name="Tomsovsky M."/>
            <person name="Tulloss R.E."/>
            <person name="Uehling J."/>
            <person name="Grigoriev I.V."/>
            <person name="Vagvolgyi C."/>
            <person name="Papp T."/>
            <person name="Martin F.M."/>
            <person name="Miettinen O."/>
            <person name="Hibbett D.S."/>
            <person name="Nagy L.G."/>
        </authorList>
    </citation>
    <scope>NUCLEOTIDE SEQUENCE [LARGE SCALE GENOMIC DNA]</scope>
    <source>
        <strain evidence="1 2">NL-1719</strain>
    </source>
</reference>
<organism evidence="1 2">
    <name type="scientific">Pluteus cervinus</name>
    <dbReference type="NCBI Taxonomy" id="181527"/>
    <lineage>
        <taxon>Eukaryota</taxon>
        <taxon>Fungi</taxon>
        <taxon>Dikarya</taxon>
        <taxon>Basidiomycota</taxon>
        <taxon>Agaricomycotina</taxon>
        <taxon>Agaricomycetes</taxon>
        <taxon>Agaricomycetidae</taxon>
        <taxon>Agaricales</taxon>
        <taxon>Pluteineae</taxon>
        <taxon>Pluteaceae</taxon>
        <taxon>Pluteus</taxon>
    </lineage>
</organism>
<keyword evidence="2" id="KW-1185">Reference proteome</keyword>
<sequence>MPATWTSAEQKEFLQTKVQGFIEARGIGRGTRYAKSVHAEFSQRWSERDHLFPAEDGKPPRALTKAEEKSLDTLQILTWLQRNAAPRSRLATKAARRLLNRHRPKRKRIYQAGEIYTKLYSEKVNAVYQERKVEGLSNGARLNLIRKIAEELLDGETDEVKAKIAQKQLEQRDQLSATADAQSDDDVELDDVSRDKLILELPELLGSVLGEAHKLCPSWGFLVLAAGPRQKAGNRTNVFDIYVGPKTLTTKYGFPEAYAKFDINFRQPFGQFLRDCNDEFKYTEIIESEDELDSPPRPPPRRVGGASTSSTTKRSAPPRVESEDESVPELQDIDSDSDTPPVAKRSKKKVTPRELVSGLFSDSDEDEDEDDVEEAAQWASQITGEGHRDSEKGKQREVAQEVHHSDKEGKGVDAPLDVNPEEAASNKNIEEPTLSKNNEVSPPLSPPITTTKTKALTSTEKAANRALATEKRLNTLNKNKAAKEASQKAAKEGKAKKAAAKKAVEAAANKAVTAKAKADVVDLSMQAPPKRPAPRRGQPTEAERPLTPPIPTSKPPSKVDGQLPPIQEEDLVGDAQDEPVKKSRRKRNTDHSEPEEQPPLKKTARRKNTSTKTKENIVLDVPASVEEVSRRGRSKRERQAPVQRDADVSYAKHARPFWIKFMSSTIQQSISKVPPSEVDSNNGEVCAIKAISQGIM</sequence>